<organism evidence="3 4">
    <name type="scientific">Cupriavidus basilensis</name>
    <dbReference type="NCBI Taxonomy" id="68895"/>
    <lineage>
        <taxon>Bacteria</taxon>
        <taxon>Pseudomonadati</taxon>
        <taxon>Pseudomonadota</taxon>
        <taxon>Betaproteobacteria</taxon>
        <taxon>Burkholderiales</taxon>
        <taxon>Burkholderiaceae</taxon>
        <taxon>Cupriavidus</taxon>
    </lineage>
</organism>
<dbReference type="InterPro" id="IPR007138">
    <property type="entry name" value="ABM_dom"/>
</dbReference>
<evidence type="ECO:0000256" key="1">
    <source>
        <dbReference type="SAM" id="MobiDB-lite"/>
    </source>
</evidence>
<accession>A0ABT6AW71</accession>
<evidence type="ECO:0000313" key="4">
    <source>
        <dbReference type="Proteomes" id="UP001216674"/>
    </source>
</evidence>
<evidence type="ECO:0000259" key="2">
    <source>
        <dbReference type="PROSITE" id="PS51725"/>
    </source>
</evidence>
<reference evidence="3 4" key="1">
    <citation type="submission" date="2023-03" db="EMBL/GenBank/DDBJ databases">
        <title>Draft assemblies of triclosan tolerant bacteria isolated from returned activated sludge.</title>
        <authorList>
            <person name="Van Hamelsveld S."/>
        </authorList>
    </citation>
    <scope>NUCLEOTIDE SEQUENCE [LARGE SCALE GENOMIC DNA]</scope>
    <source>
        <strain evidence="3 4">GW210010_S58</strain>
    </source>
</reference>
<proteinExistence type="predicted"/>
<evidence type="ECO:0000313" key="3">
    <source>
        <dbReference type="EMBL" id="MDF3836724.1"/>
    </source>
</evidence>
<dbReference type="PROSITE" id="PS51725">
    <property type="entry name" value="ABM"/>
    <property type="match status" value="1"/>
</dbReference>
<dbReference type="Proteomes" id="UP001216674">
    <property type="component" value="Unassembled WGS sequence"/>
</dbReference>
<keyword evidence="4" id="KW-1185">Reference proteome</keyword>
<sequence length="128" mass="14746">MYIAAFIYKPGEIDEEFKRLSAVIDEVAASVPGFLGAESWRSPDGSMSNASYYWQDQEALRTFASHPRHLEAKRQYRKWYAGYHVVVSKVERVYGDRSFDHITRSSEAEKKGRSIDRPNDPRAEARSI</sequence>
<feature type="region of interest" description="Disordered" evidence="1">
    <location>
        <begin position="105"/>
        <end position="128"/>
    </location>
</feature>
<name>A0ABT6AW71_9BURK</name>
<comment type="caution">
    <text evidence="3">The sequence shown here is derived from an EMBL/GenBank/DDBJ whole genome shotgun (WGS) entry which is preliminary data.</text>
</comment>
<dbReference type="EMBL" id="JARJLM010000458">
    <property type="protein sequence ID" value="MDF3836724.1"/>
    <property type="molecule type" value="Genomic_DNA"/>
</dbReference>
<dbReference type="InterPro" id="IPR025444">
    <property type="entry name" value="Monooxy_af470"/>
</dbReference>
<protein>
    <submittedName>
        <fullName evidence="3">DUF4188 domain-containing protein</fullName>
    </submittedName>
</protein>
<feature type="domain" description="ABM" evidence="2">
    <location>
        <begin position="1"/>
        <end position="88"/>
    </location>
</feature>
<dbReference type="Pfam" id="PF13826">
    <property type="entry name" value="Monooxy_af470-like"/>
    <property type="match status" value="1"/>
</dbReference>
<dbReference type="Gene3D" id="3.30.70.100">
    <property type="match status" value="1"/>
</dbReference>
<dbReference type="SUPFAM" id="SSF54909">
    <property type="entry name" value="Dimeric alpha+beta barrel"/>
    <property type="match status" value="1"/>
</dbReference>
<dbReference type="RefSeq" id="WP_276267124.1">
    <property type="nucleotide sequence ID" value="NZ_JARJLM010000458.1"/>
</dbReference>
<dbReference type="InterPro" id="IPR011008">
    <property type="entry name" value="Dimeric_a/b-barrel"/>
</dbReference>
<gene>
    <name evidence="3" type="ORF">P3W85_27765</name>
</gene>